<dbReference type="EMBL" id="VDUX01000007">
    <property type="protein sequence ID" value="TXL57421.1"/>
    <property type="molecule type" value="Genomic_DNA"/>
</dbReference>
<feature type="domain" description="Bacterial Ig-like" evidence="2">
    <location>
        <begin position="846"/>
        <end position="935"/>
    </location>
</feature>
<dbReference type="Pfam" id="PF16640">
    <property type="entry name" value="Big_3_5"/>
    <property type="match status" value="8"/>
</dbReference>
<proteinExistence type="predicted"/>
<accession>A0A5C8NEI0</accession>
<evidence type="ECO:0000313" key="3">
    <source>
        <dbReference type="EMBL" id="TXL57421.1"/>
    </source>
</evidence>
<gene>
    <name evidence="3" type="ORF">FHP06_13650</name>
</gene>
<organism evidence="3 4">
    <name type="scientific">Aeromicrobium terrae</name>
    <dbReference type="NCBI Taxonomy" id="2498846"/>
    <lineage>
        <taxon>Bacteria</taxon>
        <taxon>Bacillati</taxon>
        <taxon>Actinomycetota</taxon>
        <taxon>Actinomycetes</taxon>
        <taxon>Propionibacteriales</taxon>
        <taxon>Nocardioidaceae</taxon>
        <taxon>Aeromicrobium</taxon>
    </lineage>
</organism>
<feature type="domain" description="Bacterial Ig-like" evidence="2">
    <location>
        <begin position="545"/>
        <end position="634"/>
    </location>
</feature>
<keyword evidence="4" id="KW-1185">Reference proteome</keyword>
<feature type="domain" description="Bacterial Ig-like" evidence="2">
    <location>
        <begin position="947"/>
        <end position="1036"/>
    </location>
</feature>
<reference evidence="3 4" key="1">
    <citation type="submission" date="2019-06" db="EMBL/GenBank/DDBJ databases">
        <title>Aeromicrobium sp. nov., isolated from a maize field.</title>
        <authorList>
            <person name="Lin S.-Y."/>
            <person name="Tsai C.-F."/>
            <person name="Young C.-C."/>
        </authorList>
    </citation>
    <scope>NUCLEOTIDE SEQUENCE [LARGE SCALE GENOMIC DNA]</scope>
    <source>
        <strain evidence="3 4">CC-CFT486</strain>
    </source>
</reference>
<feature type="domain" description="Bacterial Ig-like" evidence="2">
    <location>
        <begin position="643"/>
        <end position="732"/>
    </location>
</feature>
<dbReference type="GO" id="GO:0005975">
    <property type="term" value="P:carbohydrate metabolic process"/>
    <property type="evidence" value="ECO:0007669"/>
    <property type="project" value="UniProtKB-ARBA"/>
</dbReference>
<evidence type="ECO:0000256" key="1">
    <source>
        <dbReference type="SAM" id="MobiDB-lite"/>
    </source>
</evidence>
<name>A0A5C8NEI0_9ACTN</name>
<dbReference type="Gene3D" id="2.60.40.10">
    <property type="entry name" value="Immunoglobulins"/>
    <property type="match status" value="9"/>
</dbReference>
<feature type="region of interest" description="Disordered" evidence="1">
    <location>
        <begin position="1130"/>
        <end position="1151"/>
    </location>
</feature>
<sequence length="1151" mass="115293">MTTRRRSTPVRRLITVLSTVALAFGLTLVAAEASITSPAVNAVLRGNATLAETGGYDDSSLNHCGLAGLGDDGSTTLQLINSANQVKFEQHWEGEGARSVTIDTHNYPNGAYTVRGIIEIRKNSGFGGLGCKTDTVTSNRAVTIDNISEITYTGATSGVATTSVTVSAKLIDPNRNPQELSGKVISFALSGGSTVSATTNSSGIASTSMPIGGAPRTATLTTSFAGDTFFKASSKATTFTVNKQDTATTVDPPADVVHGQPASYVAHVAVTQGTGTVGNGTVQFKQDGTNIGSAVAVSGGVATSPSISTLTTGDHDITAVYSGSTSYENSTSAPVTQTVTKADTTTSVTQNINPTVHGQSVTFTATVGVVSPGNGTITGDVQFTIDGQPKGAARPLTGNQATLQVSDLAAGNHDVVATYNGNGDLKKSDSAAIVHGVDQAQTQVALTSSDPSAVAGQPLTFTAQVSPTGDGGGEPTGDVTFFADGDQIGDPVPVGSNGSATSDAVGLAAGTHQIVATYSGDTNFAGSTKTIEQEVNAAQTHTAVSTSPNPSVFGQPVTAHAVVTPVSPATGHPAGAVKFVVDGEDEYYANIEDGAADATITGLAVGDHSIVATYLSGDPNFVTSTSPEASHQVNKAATSTEVTSSSPTSVWGQPVTFTATISVDSPGAGSPSGTVTFTDGSTVLGSAPVSSSTGEQASIVVDTLSVAQHQIVATYSGDDSFLESDGSVAQKVNRAQTSTLVTSSANPAASGEPISFTAHVSPVAPGAGHPLGTVVFTVNGAQLGNAVMVDSDGNATSEAFATLTPGTYTIAATYSGDGHFVGSTGGLDQGAGLNVVKGASSLTLESSDPAAGYGAPVTFTATAKAVAPATGRPSGVVRFWEGNKLLGASNLAAAEASGTSTAQFVTSTLSPGAHSIRAEYVGNFNFEGATASTSQDIGPSGTVTGISATPNPASFGQDVTLKATVAGAPGTPGEPTGTVTFRDGSTVLGTVTLDGDQHATLEVSGLHGGQHVLTAQYSGGGLFDASTSADYTLTVQRAASSIHAERLTSFTGGEANVRIGVVKAVLTGLDGEPLQGETIVFTTHEPGPNGAVLPVCQAVTNERGAASCQSALPHTVLVLLGQGYEATFEGNADYQPSTDHGNEFATDEVNP</sequence>
<feature type="domain" description="Bacterial Ig-like" evidence="2">
    <location>
        <begin position="252"/>
        <end position="340"/>
    </location>
</feature>
<dbReference type="AlphaFoldDB" id="A0A5C8NEI0"/>
<dbReference type="InterPro" id="IPR013783">
    <property type="entry name" value="Ig-like_fold"/>
</dbReference>
<feature type="domain" description="Bacterial Ig-like" evidence="2">
    <location>
        <begin position="741"/>
        <end position="825"/>
    </location>
</feature>
<feature type="domain" description="Bacterial Ig-like" evidence="2">
    <location>
        <begin position="349"/>
        <end position="434"/>
    </location>
</feature>
<evidence type="ECO:0000313" key="4">
    <source>
        <dbReference type="Proteomes" id="UP000321571"/>
    </source>
</evidence>
<evidence type="ECO:0000259" key="2">
    <source>
        <dbReference type="Pfam" id="PF16640"/>
    </source>
</evidence>
<comment type="caution">
    <text evidence="3">The sequence shown here is derived from an EMBL/GenBank/DDBJ whole genome shotgun (WGS) entry which is preliminary data.</text>
</comment>
<dbReference type="Proteomes" id="UP000321571">
    <property type="component" value="Unassembled WGS sequence"/>
</dbReference>
<feature type="domain" description="Bacterial Ig-like" evidence="2">
    <location>
        <begin position="446"/>
        <end position="535"/>
    </location>
</feature>
<dbReference type="OrthoDB" id="3801057at2"/>
<dbReference type="InterPro" id="IPR032109">
    <property type="entry name" value="Big_3_5"/>
</dbReference>
<protein>
    <submittedName>
        <fullName evidence="3">Ig-like domain repeat protein</fullName>
    </submittedName>
</protein>